<evidence type="ECO:0000313" key="3">
    <source>
        <dbReference type="Proteomes" id="UP000253153"/>
    </source>
</evidence>
<dbReference type="GeneID" id="41995294"/>
<feature type="compositionally biased region" description="Basic and acidic residues" evidence="1">
    <location>
        <begin position="1"/>
        <end position="10"/>
    </location>
</feature>
<comment type="caution">
    <text evidence="2">The sequence shown here is derived from an EMBL/GenBank/DDBJ whole genome shotgun (WGS) entry which is preliminary data.</text>
</comment>
<dbReference type="RefSeq" id="XP_031016000.1">
    <property type="nucleotide sequence ID" value="XM_031159998.1"/>
</dbReference>
<protein>
    <submittedName>
        <fullName evidence="2">Uncharacterized protein</fullName>
    </submittedName>
</protein>
<dbReference type="EMBL" id="QKXC01000119">
    <property type="protein sequence ID" value="RBR18931.1"/>
    <property type="molecule type" value="Genomic_DNA"/>
</dbReference>
<sequence>MKETKPEGTRRGQKPAMKKSKSNETSSGDVWTEAENAELLQYYTYCLAQHNECVKNLEVLHQKEQEMKLLLPQKEGNKKFQAQYDELRRRATKEVALMGEYFDLLSFIEGEMDACGLTDF</sequence>
<name>A0A366RP87_9HYPO</name>
<feature type="compositionally biased region" description="Basic residues" evidence="1">
    <location>
        <begin position="11"/>
        <end position="20"/>
    </location>
</feature>
<evidence type="ECO:0000256" key="1">
    <source>
        <dbReference type="SAM" id="MobiDB-lite"/>
    </source>
</evidence>
<accession>A0A366RP87</accession>
<reference evidence="2 3" key="1">
    <citation type="submission" date="2018-06" db="EMBL/GenBank/DDBJ databases">
        <title>Fusarium incarnatum-equiseti species complex species 28.</title>
        <authorList>
            <person name="Gardiner D.M."/>
        </authorList>
    </citation>
    <scope>NUCLEOTIDE SEQUENCE [LARGE SCALE GENOMIC DNA]</scope>
    <source>
        <strain evidence="2 3">FIESC_28</strain>
    </source>
</reference>
<dbReference type="Proteomes" id="UP000253153">
    <property type="component" value="Unassembled WGS sequence"/>
</dbReference>
<dbReference type="AlphaFoldDB" id="A0A366RP87"/>
<keyword evidence="3" id="KW-1185">Reference proteome</keyword>
<dbReference type="OrthoDB" id="5102269at2759"/>
<evidence type="ECO:0000313" key="2">
    <source>
        <dbReference type="EMBL" id="RBR18931.1"/>
    </source>
</evidence>
<proteinExistence type="predicted"/>
<organism evidence="2 3">
    <name type="scientific">Fusarium coffeatum</name>
    <dbReference type="NCBI Taxonomy" id="231269"/>
    <lineage>
        <taxon>Eukaryota</taxon>
        <taxon>Fungi</taxon>
        <taxon>Dikarya</taxon>
        <taxon>Ascomycota</taxon>
        <taxon>Pezizomycotina</taxon>
        <taxon>Sordariomycetes</taxon>
        <taxon>Hypocreomycetidae</taxon>
        <taxon>Hypocreales</taxon>
        <taxon>Nectriaceae</taxon>
        <taxon>Fusarium</taxon>
        <taxon>Fusarium incarnatum-equiseti species complex</taxon>
    </lineage>
</organism>
<gene>
    <name evidence="2" type="ORF">FIESC28_05853</name>
</gene>
<feature type="region of interest" description="Disordered" evidence="1">
    <location>
        <begin position="1"/>
        <end position="29"/>
    </location>
</feature>